<gene>
    <name evidence="1" type="ORF">J2W49_002578</name>
</gene>
<dbReference type="RefSeq" id="WP_310316418.1">
    <property type="nucleotide sequence ID" value="NZ_JAVDWU010000005.1"/>
</dbReference>
<evidence type="ECO:0000313" key="1">
    <source>
        <dbReference type="EMBL" id="MDR7150615.1"/>
    </source>
</evidence>
<dbReference type="InterPro" id="IPR043133">
    <property type="entry name" value="GTP-CH-I_C/QueF"/>
</dbReference>
<organism evidence="1 2">
    <name type="scientific">Hydrogenophaga palleronii</name>
    <dbReference type="NCBI Taxonomy" id="65655"/>
    <lineage>
        <taxon>Bacteria</taxon>
        <taxon>Pseudomonadati</taxon>
        <taxon>Pseudomonadota</taxon>
        <taxon>Betaproteobacteria</taxon>
        <taxon>Burkholderiales</taxon>
        <taxon>Comamonadaceae</taxon>
        <taxon>Hydrogenophaga</taxon>
    </lineage>
</organism>
<protein>
    <submittedName>
        <fullName evidence="1">Dihydroneopterin aldolase</fullName>
        <ecNumber evidence="1">4.1.2.25</ecNumber>
    </submittedName>
</protein>
<dbReference type="Proteomes" id="UP001265700">
    <property type="component" value="Unassembled WGS sequence"/>
</dbReference>
<dbReference type="GO" id="GO:0004150">
    <property type="term" value="F:dihydroneopterin aldolase activity"/>
    <property type="evidence" value="ECO:0007669"/>
    <property type="project" value="UniProtKB-EC"/>
</dbReference>
<dbReference type="Gene3D" id="3.30.1130.10">
    <property type="match status" value="1"/>
</dbReference>
<name>A0ABU1WMT3_9BURK</name>
<comment type="caution">
    <text evidence="1">The sequence shown here is derived from an EMBL/GenBank/DDBJ whole genome shotgun (WGS) entry which is preliminary data.</text>
</comment>
<keyword evidence="1" id="KW-0456">Lyase</keyword>
<sequence>MTHRSRWTARVESLQTSLRVGIYPHELEAQPILVSLRISGLAQTCPSALTQCFDYEPICRWMLEEWPLSEHTPLLETRLNEVLSRAFADERVTDVWVGLYKTQAIPMARFVGLERDVTRLQFESQ</sequence>
<dbReference type="EMBL" id="JAVDWU010000005">
    <property type="protein sequence ID" value="MDR7150615.1"/>
    <property type="molecule type" value="Genomic_DNA"/>
</dbReference>
<keyword evidence="2" id="KW-1185">Reference proteome</keyword>
<evidence type="ECO:0000313" key="2">
    <source>
        <dbReference type="Proteomes" id="UP001265700"/>
    </source>
</evidence>
<dbReference type="EC" id="4.1.2.25" evidence="1"/>
<reference evidence="1 2" key="1">
    <citation type="submission" date="2023-07" db="EMBL/GenBank/DDBJ databases">
        <title>Sorghum-associated microbial communities from plants grown in Nebraska, USA.</title>
        <authorList>
            <person name="Schachtman D."/>
        </authorList>
    </citation>
    <scope>NUCLEOTIDE SEQUENCE [LARGE SCALE GENOMIC DNA]</scope>
    <source>
        <strain evidence="1 2">4249</strain>
    </source>
</reference>
<accession>A0ABU1WMT3</accession>
<proteinExistence type="predicted"/>
<dbReference type="SUPFAM" id="SSF55620">
    <property type="entry name" value="Tetrahydrobiopterin biosynthesis enzymes-like"/>
    <property type="match status" value="1"/>
</dbReference>